<dbReference type="InterPro" id="IPR029460">
    <property type="entry name" value="DNAPol_HHH"/>
</dbReference>
<dbReference type="AlphaFoldDB" id="A0A2M7Z6I9"/>
<dbReference type="InterPro" id="IPR004805">
    <property type="entry name" value="DnaE2/DnaE/PolC"/>
</dbReference>
<evidence type="ECO:0000313" key="4">
    <source>
        <dbReference type="Proteomes" id="UP000230843"/>
    </source>
</evidence>
<dbReference type="InterPro" id="IPR004365">
    <property type="entry name" value="NA-bd_OB_tRNA"/>
</dbReference>
<dbReference type="PANTHER" id="PTHR32294:SF0">
    <property type="entry name" value="DNA POLYMERASE III SUBUNIT ALPHA"/>
    <property type="match status" value="1"/>
</dbReference>
<feature type="domain" description="DNA polymerase helix-hairpin-helix motif" evidence="2">
    <location>
        <begin position="1"/>
        <end position="39"/>
    </location>
</feature>
<name>A0A2M7Z6I9_9BACT</name>
<evidence type="ECO:0008006" key="5">
    <source>
        <dbReference type="Google" id="ProtNLM"/>
    </source>
</evidence>
<evidence type="ECO:0000259" key="1">
    <source>
        <dbReference type="Pfam" id="PF01336"/>
    </source>
</evidence>
<gene>
    <name evidence="3" type="ORF">CO137_02465</name>
</gene>
<dbReference type="GO" id="GO:0008408">
    <property type="term" value="F:3'-5' exonuclease activity"/>
    <property type="evidence" value="ECO:0007669"/>
    <property type="project" value="InterPro"/>
</dbReference>
<dbReference type="PANTHER" id="PTHR32294">
    <property type="entry name" value="DNA POLYMERASE III SUBUNIT ALPHA"/>
    <property type="match status" value="1"/>
</dbReference>
<dbReference type="EMBL" id="PFVJ01000052">
    <property type="protein sequence ID" value="PJA89764.1"/>
    <property type="molecule type" value="Genomic_DNA"/>
</dbReference>
<comment type="caution">
    <text evidence="3">The sequence shown here is derived from an EMBL/GenBank/DDBJ whole genome shotgun (WGS) entry which is preliminary data.</text>
</comment>
<dbReference type="CDD" id="cd04485">
    <property type="entry name" value="DnaE_OBF"/>
    <property type="match status" value="1"/>
</dbReference>
<evidence type="ECO:0000259" key="2">
    <source>
        <dbReference type="Pfam" id="PF14579"/>
    </source>
</evidence>
<protein>
    <recommendedName>
        <fullName evidence="5">DNA polymerase III subunit alpha</fullName>
    </recommendedName>
</protein>
<accession>A0A2M7Z6I9</accession>
<feature type="domain" description="OB" evidence="1">
    <location>
        <begin position="138"/>
        <end position="205"/>
    </location>
</feature>
<sequence>QYKTLEEFLERITDKDLNKKSLDALSRSGAMDCFEYDRGVLLANMENMLFFTREHREKETRNQDSLFFGSQIDIGSKVSMKDAEFVTEEQKLDWEKNLLGIYLSSHPFTNFQKELTGSIELISSLEEADRDKTLLIGGVLSGFKKMTTKKGSQMLFAHIQDTSGSVELLVFPKTYEATKDIWLENAVVLIKGKTSREVGDNKLFVESVMAINKDNFHDVYKQIAYGITANNFNVQEKKQKWVKIFLTLEEAKEKGAKLKTLFNKKGGEYTVYVQIGNQTIKFLYITFDEDLKNNLEELVGIDRIQFQN</sequence>
<dbReference type="GO" id="GO:0003676">
    <property type="term" value="F:nucleic acid binding"/>
    <property type="evidence" value="ECO:0007669"/>
    <property type="project" value="InterPro"/>
</dbReference>
<proteinExistence type="predicted"/>
<feature type="non-terminal residue" evidence="3">
    <location>
        <position position="1"/>
    </location>
</feature>
<reference evidence="4" key="1">
    <citation type="submission" date="2017-09" db="EMBL/GenBank/DDBJ databases">
        <title>Depth-based differentiation of microbial function through sediment-hosted aquifers and enrichment of novel symbionts in the deep terrestrial subsurface.</title>
        <authorList>
            <person name="Probst A.J."/>
            <person name="Ladd B."/>
            <person name="Jarett J.K."/>
            <person name="Geller-Mcgrath D.E."/>
            <person name="Sieber C.M.K."/>
            <person name="Emerson J.B."/>
            <person name="Anantharaman K."/>
            <person name="Thomas B.C."/>
            <person name="Malmstrom R."/>
            <person name="Stieglmeier M."/>
            <person name="Klingl A."/>
            <person name="Woyke T."/>
            <person name="Ryan C.M."/>
            <person name="Banfield J.F."/>
        </authorList>
    </citation>
    <scope>NUCLEOTIDE SEQUENCE [LARGE SCALE GENOMIC DNA]</scope>
</reference>
<dbReference type="Pfam" id="PF14579">
    <property type="entry name" value="HHH_6"/>
    <property type="match status" value="1"/>
</dbReference>
<evidence type="ECO:0000313" key="3">
    <source>
        <dbReference type="EMBL" id="PJA89764.1"/>
    </source>
</evidence>
<dbReference type="GO" id="GO:0006260">
    <property type="term" value="P:DNA replication"/>
    <property type="evidence" value="ECO:0007669"/>
    <property type="project" value="InterPro"/>
</dbReference>
<dbReference type="Pfam" id="PF01336">
    <property type="entry name" value="tRNA_anti-codon"/>
    <property type="match status" value="1"/>
</dbReference>
<organism evidence="3 4">
    <name type="scientific">Candidatus Magasanikbacteria bacterium CG_4_9_14_3_um_filter_32_9</name>
    <dbReference type="NCBI Taxonomy" id="1974644"/>
    <lineage>
        <taxon>Bacteria</taxon>
        <taxon>Candidatus Magasanikiibacteriota</taxon>
    </lineage>
</organism>
<dbReference type="Proteomes" id="UP000230843">
    <property type="component" value="Unassembled WGS sequence"/>
</dbReference>